<evidence type="ECO:0000256" key="4">
    <source>
        <dbReference type="ARBA" id="ARBA00022452"/>
    </source>
</evidence>
<feature type="chain" id="PRO_5020835279" evidence="11">
    <location>
        <begin position="28"/>
        <end position="369"/>
    </location>
</feature>
<keyword evidence="5" id="KW-0812">Transmembrane</keyword>
<feature type="signal peptide" evidence="11">
    <location>
        <begin position="1"/>
        <end position="27"/>
    </location>
</feature>
<evidence type="ECO:0000256" key="1">
    <source>
        <dbReference type="ARBA" id="ARBA00004571"/>
    </source>
</evidence>
<keyword evidence="14" id="KW-1185">Reference proteome</keyword>
<dbReference type="Pfam" id="PF13609">
    <property type="entry name" value="Porin_4"/>
    <property type="match status" value="1"/>
</dbReference>
<keyword evidence="6 11" id="KW-0732">Signal</keyword>
<evidence type="ECO:0000313" key="14">
    <source>
        <dbReference type="Proteomes" id="UP000295727"/>
    </source>
</evidence>
<dbReference type="KEGG" id="ppai:E1956_30770"/>
<dbReference type="GO" id="GO:0015288">
    <property type="term" value="F:porin activity"/>
    <property type="evidence" value="ECO:0007669"/>
    <property type="project" value="UniProtKB-KW"/>
</dbReference>
<keyword evidence="3" id="KW-0813">Transport</keyword>
<dbReference type="SUPFAM" id="SSF56935">
    <property type="entry name" value="Porins"/>
    <property type="match status" value="1"/>
</dbReference>
<dbReference type="GO" id="GO:0006811">
    <property type="term" value="P:monoatomic ion transport"/>
    <property type="evidence" value="ECO:0007669"/>
    <property type="project" value="UniProtKB-KW"/>
</dbReference>
<keyword evidence="7" id="KW-0406">Ion transport</keyword>
<evidence type="ECO:0000256" key="8">
    <source>
        <dbReference type="ARBA" id="ARBA00023114"/>
    </source>
</evidence>
<protein>
    <submittedName>
        <fullName evidence="13">Porin</fullName>
    </submittedName>
</protein>
<evidence type="ECO:0000256" key="7">
    <source>
        <dbReference type="ARBA" id="ARBA00023065"/>
    </source>
</evidence>
<evidence type="ECO:0000259" key="12">
    <source>
        <dbReference type="Pfam" id="PF13609"/>
    </source>
</evidence>
<keyword evidence="9" id="KW-0472">Membrane</keyword>
<reference evidence="13 14" key="1">
    <citation type="submission" date="2019-03" db="EMBL/GenBank/DDBJ databases">
        <title>Paraburkholderia sp. 7MH5, isolated from subtropical forest soil.</title>
        <authorList>
            <person name="Gao Z.-H."/>
            <person name="Qiu L.-H."/>
        </authorList>
    </citation>
    <scope>NUCLEOTIDE SEQUENCE [LARGE SCALE GENOMIC DNA]</scope>
    <source>
        <strain evidence="13 14">7MH5</strain>
    </source>
</reference>
<dbReference type="Gene3D" id="2.40.160.10">
    <property type="entry name" value="Porin"/>
    <property type="match status" value="1"/>
</dbReference>
<dbReference type="RefSeq" id="WP_134756346.1">
    <property type="nucleotide sequence ID" value="NZ_CP038150.1"/>
</dbReference>
<evidence type="ECO:0000256" key="10">
    <source>
        <dbReference type="ARBA" id="ARBA00023237"/>
    </source>
</evidence>
<dbReference type="EMBL" id="CP038150">
    <property type="protein sequence ID" value="QBR01561.1"/>
    <property type="molecule type" value="Genomic_DNA"/>
</dbReference>
<dbReference type="GO" id="GO:0009279">
    <property type="term" value="C:cell outer membrane"/>
    <property type="evidence" value="ECO:0007669"/>
    <property type="project" value="UniProtKB-SubCell"/>
</dbReference>
<dbReference type="GO" id="GO:0046930">
    <property type="term" value="C:pore complex"/>
    <property type="evidence" value="ECO:0007669"/>
    <property type="project" value="UniProtKB-KW"/>
</dbReference>
<dbReference type="Proteomes" id="UP000295727">
    <property type="component" value="Chromosome 3"/>
</dbReference>
<proteinExistence type="predicted"/>
<accession>A0A4P7CZ04</accession>
<comment type="subunit">
    <text evidence="2">Homotrimer.</text>
</comment>
<evidence type="ECO:0000256" key="2">
    <source>
        <dbReference type="ARBA" id="ARBA00011233"/>
    </source>
</evidence>
<dbReference type="AlphaFoldDB" id="A0A4P7CZ04"/>
<evidence type="ECO:0000256" key="6">
    <source>
        <dbReference type="ARBA" id="ARBA00022729"/>
    </source>
</evidence>
<evidence type="ECO:0000256" key="11">
    <source>
        <dbReference type="SAM" id="SignalP"/>
    </source>
</evidence>
<dbReference type="PANTHER" id="PTHR34501:SF9">
    <property type="entry name" value="MAJOR OUTER MEMBRANE PROTEIN P.IA"/>
    <property type="match status" value="1"/>
</dbReference>
<comment type="subcellular location">
    <subcellularLocation>
        <location evidence="1">Cell outer membrane</location>
        <topology evidence="1">Multi-pass membrane protein</topology>
    </subcellularLocation>
</comment>
<keyword evidence="4" id="KW-1134">Transmembrane beta strand</keyword>
<keyword evidence="8" id="KW-0626">Porin</keyword>
<organism evidence="13 14">
    <name type="scientific">Paraburkholderia pallida</name>
    <dbReference type="NCBI Taxonomy" id="2547399"/>
    <lineage>
        <taxon>Bacteria</taxon>
        <taxon>Pseudomonadati</taxon>
        <taxon>Pseudomonadota</taxon>
        <taxon>Betaproteobacteria</taxon>
        <taxon>Burkholderiales</taxon>
        <taxon>Burkholderiaceae</taxon>
        <taxon>Paraburkholderia</taxon>
    </lineage>
</organism>
<name>A0A4P7CZ04_9BURK</name>
<dbReference type="PANTHER" id="PTHR34501">
    <property type="entry name" value="PROTEIN YDDL-RELATED"/>
    <property type="match status" value="1"/>
</dbReference>
<dbReference type="OrthoDB" id="8961834at2"/>
<dbReference type="InterPro" id="IPR023614">
    <property type="entry name" value="Porin_dom_sf"/>
</dbReference>
<gene>
    <name evidence="13" type="ORF">E1956_30770</name>
</gene>
<evidence type="ECO:0000313" key="13">
    <source>
        <dbReference type="EMBL" id="QBR01561.1"/>
    </source>
</evidence>
<dbReference type="CDD" id="cd00342">
    <property type="entry name" value="gram_neg_porins"/>
    <property type="match status" value="1"/>
</dbReference>
<dbReference type="InterPro" id="IPR050298">
    <property type="entry name" value="Gram-neg_bact_OMP"/>
</dbReference>
<dbReference type="InterPro" id="IPR033900">
    <property type="entry name" value="Gram_neg_porin_domain"/>
</dbReference>
<evidence type="ECO:0000256" key="3">
    <source>
        <dbReference type="ARBA" id="ARBA00022448"/>
    </source>
</evidence>
<evidence type="ECO:0000256" key="5">
    <source>
        <dbReference type="ARBA" id="ARBA00022692"/>
    </source>
</evidence>
<keyword evidence="10" id="KW-0998">Cell outer membrane</keyword>
<evidence type="ECO:0000256" key="9">
    <source>
        <dbReference type="ARBA" id="ARBA00023136"/>
    </source>
</evidence>
<sequence length="369" mass="38680">MRIRVVKSSLKTIATALMLASANASWAQSSVTLYGTVDGGLLYLNKTGSEANQRNNGSLFGFTSSGLSPSIFGLLGHEDLGGGYKANFNLVSGISIANGGFDNTNGNLFGRQAWVSISSPYGEAAFGLQYSPFEVALFESDPRSFSQFGSSIVVYADNVGTGTFVSNAITWSSPTVAGFTARALVALGGVAGDFRAGFQYSGSLKYQFGGLMLNAAILDESQSDDKALNLSAFTMPVVAKTFGAAYNFSSVTVKASFTTYDAPRLLVGGARFGGANHVYNAGLIWHALPQLDVDAGAWYIRDPHESANHAITSTLGTTYYLSKNTSLYAQFGVTDNHGNESIGLTVENGGLVGAKGTTVGLNTGIKHTF</sequence>
<feature type="domain" description="Porin" evidence="12">
    <location>
        <begin position="14"/>
        <end position="338"/>
    </location>
</feature>